<keyword evidence="10" id="KW-1185">Reference proteome</keyword>
<keyword evidence="5 7" id="KW-1133">Transmembrane helix</keyword>
<comment type="caution">
    <text evidence="9">The sequence shown here is derived from an EMBL/GenBank/DDBJ whole genome shotgun (WGS) entry which is preliminary data.</text>
</comment>
<comment type="similarity">
    <text evidence="7">Belongs to the binding-protein-dependent transport system permease family.</text>
</comment>
<dbReference type="InterPro" id="IPR035906">
    <property type="entry name" value="MetI-like_sf"/>
</dbReference>
<dbReference type="Proteomes" id="UP001199469">
    <property type="component" value="Unassembled WGS sequence"/>
</dbReference>
<gene>
    <name evidence="9" type="ORF">LQ327_28775</name>
</gene>
<dbReference type="SUPFAM" id="SSF161098">
    <property type="entry name" value="MetI-like"/>
    <property type="match status" value="1"/>
</dbReference>
<keyword evidence="6 7" id="KW-0472">Membrane</keyword>
<proteinExistence type="inferred from homology"/>
<comment type="subcellular location">
    <subcellularLocation>
        <location evidence="1 7">Cell membrane</location>
        <topology evidence="1 7">Multi-pass membrane protein</topology>
    </subcellularLocation>
</comment>
<dbReference type="PROSITE" id="PS50928">
    <property type="entry name" value="ABC_TM1"/>
    <property type="match status" value="1"/>
</dbReference>
<organism evidence="9 10">
    <name type="scientific">Actinomycetospora endophytica</name>
    <dbReference type="NCBI Taxonomy" id="2291215"/>
    <lineage>
        <taxon>Bacteria</taxon>
        <taxon>Bacillati</taxon>
        <taxon>Actinomycetota</taxon>
        <taxon>Actinomycetes</taxon>
        <taxon>Pseudonocardiales</taxon>
        <taxon>Pseudonocardiaceae</taxon>
        <taxon>Actinomycetospora</taxon>
    </lineage>
</organism>
<sequence length="267" mass="27534">MTRRPDATLVVGSLLAGIPLLAALVGPLVAPQTPPGTTPLLPPGTEGTVLGTDVYGRDVLGLALTGGLSVVGLTVGALALAYAVGTPLGLLLAATRRRWLDTAGLRLVDVALVLPPLLVLLVLAATGRRGVLWLIVGAAFVQLPALVRLVRSAARAPGRLAVQEAQIQAGEPWWRSHLLEPARAAVGALAVDAGTRVVLVVTVLTSANFLGAGLEPTSPDWGVVIQQNGDSLFLAPETLVVPAVLVVALCAGTNLLTDRLLDRREYV</sequence>
<feature type="transmembrane region" description="Helical" evidence="7">
    <location>
        <begin position="131"/>
        <end position="150"/>
    </location>
</feature>
<evidence type="ECO:0000313" key="9">
    <source>
        <dbReference type="EMBL" id="MCD2197374.1"/>
    </source>
</evidence>
<name>A0ABS8PGS8_9PSEU</name>
<feature type="transmembrane region" description="Helical" evidence="7">
    <location>
        <begin position="70"/>
        <end position="93"/>
    </location>
</feature>
<dbReference type="Pfam" id="PF00528">
    <property type="entry name" value="BPD_transp_1"/>
    <property type="match status" value="1"/>
</dbReference>
<feature type="domain" description="ABC transmembrane type-1" evidence="8">
    <location>
        <begin position="67"/>
        <end position="257"/>
    </location>
</feature>
<dbReference type="InterPro" id="IPR000515">
    <property type="entry name" value="MetI-like"/>
</dbReference>
<dbReference type="EMBL" id="JAJNDB010000008">
    <property type="protein sequence ID" value="MCD2197374.1"/>
    <property type="molecule type" value="Genomic_DNA"/>
</dbReference>
<evidence type="ECO:0000313" key="10">
    <source>
        <dbReference type="Proteomes" id="UP001199469"/>
    </source>
</evidence>
<accession>A0ABS8PGS8</accession>
<dbReference type="PANTHER" id="PTHR43386:SF25">
    <property type="entry name" value="PEPTIDE ABC TRANSPORTER PERMEASE PROTEIN"/>
    <property type="match status" value="1"/>
</dbReference>
<feature type="transmembrane region" description="Helical" evidence="7">
    <location>
        <begin position="197"/>
        <end position="214"/>
    </location>
</feature>
<evidence type="ECO:0000259" key="8">
    <source>
        <dbReference type="PROSITE" id="PS50928"/>
    </source>
</evidence>
<keyword evidence="2 7" id="KW-0813">Transport</keyword>
<dbReference type="RefSeq" id="WP_230739393.1">
    <property type="nucleotide sequence ID" value="NZ_JAJNDB010000008.1"/>
</dbReference>
<evidence type="ECO:0000256" key="5">
    <source>
        <dbReference type="ARBA" id="ARBA00022989"/>
    </source>
</evidence>
<evidence type="ECO:0000256" key="3">
    <source>
        <dbReference type="ARBA" id="ARBA00022475"/>
    </source>
</evidence>
<evidence type="ECO:0000256" key="1">
    <source>
        <dbReference type="ARBA" id="ARBA00004651"/>
    </source>
</evidence>
<evidence type="ECO:0000256" key="7">
    <source>
        <dbReference type="RuleBase" id="RU363032"/>
    </source>
</evidence>
<evidence type="ECO:0000256" key="6">
    <source>
        <dbReference type="ARBA" id="ARBA00023136"/>
    </source>
</evidence>
<protein>
    <submittedName>
        <fullName evidence="9">ABC transporter permease subunit</fullName>
    </submittedName>
</protein>
<feature type="transmembrane region" description="Helical" evidence="7">
    <location>
        <begin position="234"/>
        <end position="256"/>
    </location>
</feature>
<feature type="transmembrane region" description="Helical" evidence="7">
    <location>
        <begin position="105"/>
        <end position="125"/>
    </location>
</feature>
<evidence type="ECO:0000256" key="2">
    <source>
        <dbReference type="ARBA" id="ARBA00022448"/>
    </source>
</evidence>
<dbReference type="PANTHER" id="PTHR43386">
    <property type="entry name" value="OLIGOPEPTIDE TRANSPORT SYSTEM PERMEASE PROTEIN APPC"/>
    <property type="match status" value="1"/>
</dbReference>
<keyword evidence="3" id="KW-1003">Cell membrane</keyword>
<evidence type="ECO:0000256" key="4">
    <source>
        <dbReference type="ARBA" id="ARBA00022692"/>
    </source>
</evidence>
<dbReference type="InterPro" id="IPR050366">
    <property type="entry name" value="BP-dependent_transpt_permease"/>
</dbReference>
<reference evidence="9 10" key="1">
    <citation type="submission" date="2021-11" db="EMBL/GenBank/DDBJ databases">
        <title>Draft genome sequence of Actinomycetospora sp. SF1 isolated from the rhizosphere soil.</title>
        <authorList>
            <person name="Duangmal K."/>
            <person name="Chantavorakit T."/>
        </authorList>
    </citation>
    <scope>NUCLEOTIDE SEQUENCE [LARGE SCALE GENOMIC DNA]</scope>
    <source>
        <strain evidence="9 10">TBRC 5722</strain>
    </source>
</reference>
<keyword evidence="4 7" id="KW-0812">Transmembrane</keyword>